<reference evidence="5 7" key="1">
    <citation type="submission" date="2018-04" db="EMBL/GenBank/DDBJ databases">
        <title>Whole genome sequencing of Hypsizygus marmoreus.</title>
        <authorList>
            <person name="Choi I.-G."/>
            <person name="Min B."/>
            <person name="Kim J.-G."/>
            <person name="Kim S."/>
            <person name="Oh Y.-L."/>
            <person name="Kong W.-S."/>
            <person name="Park H."/>
            <person name="Jeong J."/>
            <person name="Song E.-S."/>
        </authorList>
    </citation>
    <scope>NUCLEOTIDE SEQUENCE [LARGE SCALE GENOMIC DNA]</scope>
    <source>
        <strain evidence="5 7">51987-8</strain>
    </source>
</reference>
<feature type="domain" description="CCHC-type" evidence="4">
    <location>
        <begin position="792"/>
        <end position="807"/>
    </location>
</feature>
<dbReference type="SMART" id="SM00343">
    <property type="entry name" value="ZnF_C2HC"/>
    <property type="match status" value="1"/>
</dbReference>
<dbReference type="GO" id="GO:0008270">
    <property type="term" value="F:zinc ion binding"/>
    <property type="evidence" value="ECO:0007669"/>
    <property type="project" value="UniProtKB-KW"/>
</dbReference>
<dbReference type="SUPFAM" id="SSF57756">
    <property type="entry name" value="Retrovirus zinc finger-like domains"/>
    <property type="match status" value="1"/>
</dbReference>
<feature type="compositionally biased region" description="Polar residues" evidence="3">
    <location>
        <begin position="1"/>
        <end position="11"/>
    </location>
</feature>
<feature type="region of interest" description="Disordered" evidence="3">
    <location>
        <begin position="698"/>
        <end position="783"/>
    </location>
</feature>
<dbReference type="Pfam" id="PF00098">
    <property type="entry name" value="zf-CCHC"/>
    <property type="match status" value="1"/>
</dbReference>
<dbReference type="InterPro" id="IPR036875">
    <property type="entry name" value="Znf_CCHC_sf"/>
</dbReference>
<dbReference type="InParanoid" id="A0A369JJ10"/>
<dbReference type="OrthoDB" id="2799149at2759"/>
<keyword evidence="2" id="KW-0479">Metal-binding</keyword>
<organism evidence="5 7">
    <name type="scientific">Hypsizygus marmoreus</name>
    <name type="common">White beech mushroom</name>
    <name type="synonym">Agaricus marmoreus</name>
    <dbReference type="NCBI Taxonomy" id="39966"/>
    <lineage>
        <taxon>Eukaryota</taxon>
        <taxon>Fungi</taxon>
        <taxon>Dikarya</taxon>
        <taxon>Basidiomycota</taxon>
        <taxon>Agaricomycotina</taxon>
        <taxon>Agaricomycetes</taxon>
        <taxon>Agaricomycetidae</taxon>
        <taxon>Agaricales</taxon>
        <taxon>Tricholomatineae</taxon>
        <taxon>Lyophyllaceae</taxon>
        <taxon>Hypsizygus</taxon>
    </lineage>
</organism>
<feature type="region of interest" description="Disordered" evidence="3">
    <location>
        <begin position="1"/>
        <end position="125"/>
    </location>
</feature>
<feature type="compositionally biased region" description="Basic and acidic residues" evidence="3">
    <location>
        <begin position="706"/>
        <end position="722"/>
    </location>
</feature>
<dbReference type="AlphaFoldDB" id="A0A369JJ10"/>
<evidence type="ECO:0000256" key="1">
    <source>
        <dbReference type="ARBA" id="ARBA00022664"/>
    </source>
</evidence>
<dbReference type="Gene3D" id="4.10.60.10">
    <property type="entry name" value="Zinc finger, CCHC-type"/>
    <property type="match status" value="1"/>
</dbReference>
<protein>
    <recommendedName>
        <fullName evidence="4">CCHC-type domain-containing protein</fullName>
    </recommendedName>
</protein>
<feature type="region of interest" description="Disordered" evidence="3">
    <location>
        <begin position="422"/>
        <end position="445"/>
    </location>
</feature>
<feature type="compositionally biased region" description="Acidic residues" evidence="3">
    <location>
        <begin position="827"/>
        <end position="845"/>
    </location>
</feature>
<dbReference type="PROSITE" id="PS50158">
    <property type="entry name" value="ZF_CCHC"/>
    <property type="match status" value="1"/>
</dbReference>
<feature type="compositionally biased region" description="Basic and acidic residues" evidence="3">
    <location>
        <begin position="320"/>
        <end position="335"/>
    </location>
</feature>
<name>A0A369JJ10_HYPMA</name>
<comment type="caution">
    <text evidence="5">The sequence shown here is derived from an EMBL/GenBank/DDBJ whole genome shotgun (WGS) entry which is preliminary data.</text>
</comment>
<evidence type="ECO:0000313" key="5">
    <source>
        <dbReference type="EMBL" id="RDB19384.1"/>
    </source>
</evidence>
<dbReference type="InterPro" id="IPR021109">
    <property type="entry name" value="Peptidase_aspartic_dom_sf"/>
</dbReference>
<dbReference type="Proteomes" id="UP000076154">
    <property type="component" value="Unassembled WGS sequence"/>
</dbReference>
<feature type="region of interest" description="Disordered" evidence="3">
    <location>
        <begin position="286"/>
        <end position="355"/>
    </location>
</feature>
<feature type="compositionally biased region" description="Polar residues" evidence="3">
    <location>
        <begin position="310"/>
        <end position="319"/>
    </location>
</feature>
<dbReference type="Gene3D" id="2.40.70.10">
    <property type="entry name" value="Acid Proteases"/>
    <property type="match status" value="1"/>
</dbReference>
<dbReference type="GO" id="GO:0006397">
    <property type="term" value="P:mRNA processing"/>
    <property type="evidence" value="ECO:0007669"/>
    <property type="project" value="UniProtKB-KW"/>
</dbReference>
<proteinExistence type="predicted"/>
<evidence type="ECO:0000256" key="2">
    <source>
        <dbReference type="PROSITE-ProRule" id="PRU00047"/>
    </source>
</evidence>
<dbReference type="EMBL" id="LUEZ02000080">
    <property type="protein sequence ID" value="RDB19384.1"/>
    <property type="molecule type" value="Genomic_DNA"/>
</dbReference>
<dbReference type="STRING" id="39966.A0A369JJ10"/>
<sequence length="1066" mass="117883">MSRPATPSGSPRTDDTARIQSSAGTYAIPQRRGDAEEQETTTASSFRVPGEGIFMATAGQTAEDTVRRGNTEGGTTNPPLANVQGRAGDMPPIVTPKPMRPREVQSQSATPKPVGVKGQGTDTGGETEAEEQTVHYQWICVAEALHTQYPTIADKRWTKLSQTAIVHMLRAYELSNDDPNTNLKESSQRFGALLVKMVKYYLERRSTRSRSVTPAFSDFIAAENATSTPARNPKASTSKARVVDDGIRVAPMKEEAASRLSPHIEEALEQMNAPQQPGESDDIYRQRTQAAKRHRSVTILDPVGELPESTAPTTTQDQQSEPRRPSGDAQVKDEANSTAPGIMMPPPITPMAKNWDDRVGNQRVRQSQIRDGKPILVEDQGIVFLGREPQDKMLNVYRSFVETGIKPDEKILEAGDIILPRDQFTKTESQRNSNRGGGYNPHPLTEQNLKAKSEERGYSIPAPGAFGFINLALVETMSHHQNRVKDRLLQLITECLGTPIPEKMKRKPDANRVGTYWGEPSYLFLEKWLSSLVIYLAQSHMGGPEMNSLCVLAVGEFLDRSARDWYHRNVIHVQRDQLNWTFEQVIFGLYDRFVHESAMQEERAAFARAKYTSALGVQGFHDLLLDHSRNMAEVPDSFNFRKAFVKGLPSDMRKSLFDKGLSIEVNTIDEWVAGAKAVELANRNVAYFTQMENDDRAIARGATTTRETKRTTMKSSPEDWKNRSGNTGRYTPKAGGTNSAEKPPRKDTRPDRPQGRTADKSAEKPKAGTPNIGAKGGAARGPHADGHGGDVCFNCGQPGHFAKECTRPQRPRAHVRAARTARPGAIDGEEADDEEDEDAEEDSSDGDDRRSNASVEGQNDLVDIKFEANEYYGHESDEEFLAAAVVEPTMKVIPAEEKRNVQMRKVVLKSAKKVQPRPVVSAEEKMCLATYVKVGEVEAWTLWDSGSTAMGLTPAFMHVANITVFPLMEAHVLQLGTVGSRSSINFGADVKVAMPGMDTSTYVDIANFDRYDMIIGTAFMRAHKVKLDFENDLVIVGGVSTPAIKVQLGETDGRLRRYRAVDKKKE</sequence>
<keyword evidence="1" id="KW-0507">mRNA processing</keyword>
<keyword evidence="2" id="KW-0863">Zinc-finger</keyword>
<feature type="region of interest" description="Disordered" evidence="3">
    <location>
        <begin position="803"/>
        <end position="860"/>
    </location>
</feature>
<evidence type="ECO:0000313" key="7">
    <source>
        <dbReference type="Proteomes" id="UP000076154"/>
    </source>
</evidence>
<evidence type="ECO:0000256" key="3">
    <source>
        <dbReference type="SAM" id="MobiDB-lite"/>
    </source>
</evidence>
<dbReference type="CDD" id="cd00303">
    <property type="entry name" value="retropepsin_like"/>
    <property type="match status" value="1"/>
</dbReference>
<evidence type="ECO:0000259" key="4">
    <source>
        <dbReference type="PROSITE" id="PS50158"/>
    </source>
</evidence>
<dbReference type="InterPro" id="IPR001878">
    <property type="entry name" value="Znf_CCHC"/>
</dbReference>
<gene>
    <name evidence="6" type="ORF">Hypma_013736</name>
    <name evidence="5" type="ORF">Hypma_013742</name>
</gene>
<accession>A0A369JJ10</accession>
<dbReference type="EMBL" id="LUEZ02000080">
    <property type="protein sequence ID" value="RDB19439.1"/>
    <property type="molecule type" value="Genomic_DNA"/>
</dbReference>
<feature type="compositionally biased region" description="Basic residues" evidence="3">
    <location>
        <begin position="809"/>
        <end position="819"/>
    </location>
</feature>
<feature type="compositionally biased region" description="Basic and acidic residues" evidence="3">
    <location>
        <begin position="742"/>
        <end position="766"/>
    </location>
</feature>
<keyword evidence="2" id="KW-0862">Zinc</keyword>
<dbReference type="GO" id="GO:0003676">
    <property type="term" value="F:nucleic acid binding"/>
    <property type="evidence" value="ECO:0007669"/>
    <property type="project" value="InterPro"/>
</dbReference>
<evidence type="ECO:0000313" key="6">
    <source>
        <dbReference type="EMBL" id="RDB19439.1"/>
    </source>
</evidence>
<keyword evidence="7" id="KW-1185">Reference proteome</keyword>